<dbReference type="Proteomes" id="UP000655208">
    <property type="component" value="Unassembled WGS sequence"/>
</dbReference>
<evidence type="ECO:0000256" key="5">
    <source>
        <dbReference type="ARBA" id="ARBA00023315"/>
    </source>
</evidence>
<dbReference type="InterPro" id="IPR052351">
    <property type="entry name" value="Ornithine_N-alpha-AT"/>
</dbReference>
<keyword evidence="7" id="KW-1185">Reference proteome</keyword>
<reference evidence="6" key="1">
    <citation type="journal article" date="2014" name="Int. J. Syst. Evol. Microbiol.">
        <title>Complete genome sequence of Corynebacterium casei LMG S-19264T (=DSM 44701T), isolated from a smear-ripened cheese.</title>
        <authorList>
            <consortium name="US DOE Joint Genome Institute (JGI-PGF)"/>
            <person name="Walter F."/>
            <person name="Albersmeier A."/>
            <person name="Kalinowski J."/>
            <person name="Ruckert C."/>
        </authorList>
    </citation>
    <scope>NUCLEOTIDE SEQUENCE</scope>
    <source>
        <strain evidence="6">CGMCC 4.7308</strain>
    </source>
</reference>
<gene>
    <name evidence="6" type="ORF">GCM10011594_06160</name>
</gene>
<dbReference type="Gene3D" id="3.40.630.30">
    <property type="match status" value="1"/>
</dbReference>
<evidence type="ECO:0000256" key="1">
    <source>
        <dbReference type="ARBA" id="ARBA00005189"/>
    </source>
</evidence>
<dbReference type="PANTHER" id="PTHR37323:SF1">
    <property type="entry name" value="L-ORNITHINE N(ALPHA)-ACYLTRANSFERASE"/>
    <property type="match status" value="1"/>
</dbReference>
<reference evidence="6" key="2">
    <citation type="submission" date="2020-09" db="EMBL/GenBank/DDBJ databases">
        <authorList>
            <person name="Sun Q."/>
            <person name="Zhou Y."/>
        </authorList>
    </citation>
    <scope>NUCLEOTIDE SEQUENCE</scope>
    <source>
        <strain evidence="6">CGMCC 4.7308</strain>
    </source>
</reference>
<protein>
    <recommendedName>
        <fullName evidence="8">GNAT family N-acetyltransferase</fullName>
    </recommendedName>
</protein>
<accession>A0A917SNG1</accession>
<name>A0A917SNG1_9ACTN</name>
<dbReference type="RefSeq" id="WP_229673673.1">
    <property type="nucleotide sequence ID" value="NZ_BMNA01000001.1"/>
</dbReference>
<dbReference type="InterPro" id="IPR016181">
    <property type="entry name" value="Acyl_CoA_acyltransferase"/>
</dbReference>
<dbReference type="EMBL" id="BMNA01000001">
    <property type="protein sequence ID" value="GGL89341.1"/>
    <property type="molecule type" value="Genomic_DNA"/>
</dbReference>
<keyword evidence="4" id="KW-0443">Lipid metabolism</keyword>
<keyword evidence="3" id="KW-0808">Transferase</keyword>
<dbReference type="PANTHER" id="PTHR37323">
    <property type="entry name" value="GCN5-RELATED N-ACETYLTRANSFERASE"/>
    <property type="match status" value="1"/>
</dbReference>
<evidence type="ECO:0000256" key="4">
    <source>
        <dbReference type="ARBA" id="ARBA00023098"/>
    </source>
</evidence>
<organism evidence="6 7">
    <name type="scientific">Nakamurella endophytica</name>
    <dbReference type="NCBI Taxonomy" id="1748367"/>
    <lineage>
        <taxon>Bacteria</taxon>
        <taxon>Bacillati</taxon>
        <taxon>Actinomycetota</taxon>
        <taxon>Actinomycetes</taxon>
        <taxon>Nakamurellales</taxon>
        <taxon>Nakamurellaceae</taxon>
        <taxon>Nakamurella</taxon>
    </lineage>
</organism>
<evidence type="ECO:0008006" key="8">
    <source>
        <dbReference type="Google" id="ProtNLM"/>
    </source>
</evidence>
<dbReference type="GO" id="GO:0006629">
    <property type="term" value="P:lipid metabolic process"/>
    <property type="evidence" value="ECO:0007669"/>
    <property type="project" value="UniProtKB-KW"/>
</dbReference>
<evidence type="ECO:0000256" key="3">
    <source>
        <dbReference type="ARBA" id="ARBA00022679"/>
    </source>
</evidence>
<dbReference type="Pfam" id="PF13444">
    <property type="entry name" value="Acetyltransf_5"/>
    <property type="match status" value="1"/>
</dbReference>
<proteinExistence type="predicted"/>
<dbReference type="GO" id="GO:0016746">
    <property type="term" value="F:acyltransferase activity"/>
    <property type="evidence" value="ECO:0007669"/>
    <property type="project" value="UniProtKB-KW"/>
</dbReference>
<keyword evidence="5" id="KW-0012">Acyltransferase</keyword>
<comment type="pathway">
    <text evidence="1">Lipid metabolism.</text>
</comment>
<sequence length="266" mass="29379">MSTITDEPRVARQDTRFPGRYELRVASTAAEVLAAAALRHRVFAQECGAVTPGPDGVDLDRFDVRCDHLVVWHLPEDGSPEQAVATYRLLLPSANHRRPRRQGLYANTEFDLAPLESLLDTTVEAGRACVAAEHRGSRAISLLWSGIARAMLQSGSRYLVGCASIPVADGGGQAALFERMARDRHWAPAERQCAPRHPYRASTAPPVDRLRIPPLLHGYLRLGAQICSAPAHDEQFGSADFLVLLDLQQADPRYLRYFVQDALIRP</sequence>
<dbReference type="SUPFAM" id="SSF55729">
    <property type="entry name" value="Acyl-CoA N-acyltransferases (Nat)"/>
    <property type="match status" value="1"/>
</dbReference>
<comment type="caution">
    <text evidence="6">The sequence shown here is derived from an EMBL/GenBank/DDBJ whole genome shotgun (WGS) entry which is preliminary data.</text>
</comment>
<evidence type="ECO:0000313" key="6">
    <source>
        <dbReference type="EMBL" id="GGL89341.1"/>
    </source>
</evidence>
<evidence type="ECO:0000256" key="2">
    <source>
        <dbReference type="ARBA" id="ARBA00022516"/>
    </source>
</evidence>
<keyword evidence="2" id="KW-0444">Lipid biosynthesis</keyword>
<evidence type="ECO:0000313" key="7">
    <source>
        <dbReference type="Proteomes" id="UP000655208"/>
    </source>
</evidence>
<dbReference type="AlphaFoldDB" id="A0A917SNG1"/>